<evidence type="ECO:0000256" key="1">
    <source>
        <dbReference type="SAM" id="MobiDB-lite"/>
    </source>
</evidence>
<dbReference type="Proteomes" id="UP001307889">
    <property type="component" value="Chromosome 9"/>
</dbReference>
<organism evidence="2 3">
    <name type="scientific">Nesidiocoris tenuis</name>
    <dbReference type="NCBI Taxonomy" id="355587"/>
    <lineage>
        <taxon>Eukaryota</taxon>
        <taxon>Metazoa</taxon>
        <taxon>Ecdysozoa</taxon>
        <taxon>Arthropoda</taxon>
        <taxon>Hexapoda</taxon>
        <taxon>Insecta</taxon>
        <taxon>Pterygota</taxon>
        <taxon>Neoptera</taxon>
        <taxon>Paraneoptera</taxon>
        <taxon>Hemiptera</taxon>
        <taxon>Heteroptera</taxon>
        <taxon>Panheteroptera</taxon>
        <taxon>Cimicomorpha</taxon>
        <taxon>Miridae</taxon>
        <taxon>Dicyphina</taxon>
        <taxon>Nesidiocoris</taxon>
    </lineage>
</organism>
<dbReference type="EMBL" id="AP028917">
    <property type="protein sequence ID" value="BES98239.1"/>
    <property type="molecule type" value="Genomic_DNA"/>
</dbReference>
<sequence length="79" mass="9138">MYVEKERRHLNRNVRALALDLRTTRRLGRATAANKLRAQQPWLVSRRKRPTPGTAATHSTTPRPSTSFVIMVSWSRAHF</sequence>
<gene>
    <name evidence="2" type="ORF">NTJ_11054</name>
</gene>
<evidence type="ECO:0008006" key="4">
    <source>
        <dbReference type="Google" id="ProtNLM"/>
    </source>
</evidence>
<evidence type="ECO:0000313" key="3">
    <source>
        <dbReference type="Proteomes" id="UP001307889"/>
    </source>
</evidence>
<reference evidence="2 3" key="1">
    <citation type="submission" date="2023-09" db="EMBL/GenBank/DDBJ databases">
        <title>Nesidiocoris tenuis whole genome shotgun sequence.</title>
        <authorList>
            <person name="Shibata T."/>
            <person name="Shimoda M."/>
            <person name="Kobayashi T."/>
            <person name="Uehara T."/>
        </authorList>
    </citation>
    <scope>NUCLEOTIDE SEQUENCE [LARGE SCALE GENOMIC DNA]</scope>
    <source>
        <strain evidence="2 3">Japan</strain>
    </source>
</reference>
<proteinExistence type="predicted"/>
<feature type="compositionally biased region" description="Polar residues" evidence="1">
    <location>
        <begin position="54"/>
        <end position="64"/>
    </location>
</feature>
<accession>A0ABN7B311</accession>
<protein>
    <recommendedName>
        <fullName evidence="4">BHLH domain-containing protein</fullName>
    </recommendedName>
</protein>
<feature type="region of interest" description="Disordered" evidence="1">
    <location>
        <begin position="36"/>
        <end position="64"/>
    </location>
</feature>
<keyword evidence="3" id="KW-1185">Reference proteome</keyword>
<evidence type="ECO:0000313" key="2">
    <source>
        <dbReference type="EMBL" id="BES98239.1"/>
    </source>
</evidence>
<name>A0ABN7B311_9HEMI</name>